<dbReference type="PROSITE" id="PS50977">
    <property type="entry name" value="HTH_TETR_2"/>
    <property type="match status" value="1"/>
</dbReference>
<accession>A0ABN6BCV8</accession>
<sequence length="210" mass="22699">MADHTAAPHRAPAAESSPRERIRHAAMELYAERGQRGPTLKAVAERADVSPGLVQHHYKTKHRLLAEVQSWVSEQLAGISATDGSAPGSFAGHLARYDEFLAANPVVAAYLRRGLLESAAPADWFRDAIEHRCAQFADDGSPDSAVAAAMSTLVEVAPVLLGPLLEHALKCPTAELNTRWRRVERTVLGLAFDRPSENAGPDDLTAEPTR</sequence>
<dbReference type="EMBL" id="AP022607">
    <property type="protein sequence ID" value="BBZ15545.1"/>
    <property type="molecule type" value="Genomic_DNA"/>
</dbReference>
<keyword evidence="1" id="KW-0805">Transcription regulation</keyword>
<evidence type="ECO:0000256" key="4">
    <source>
        <dbReference type="PROSITE-ProRule" id="PRU00335"/>
    </source>
</evidence>
<keyword evidence="8" id="KW-1185">Reference proteome</keyword>
<reference evidence="7 8" key="1">
    <citation type="journal article" date="2019" name="Emerg. Microbes Infect.">
        <title>Comprehensive subspecies identification of 175 nontuberculous mycobacteria species based on 7547 genomic profiles.</title>
        <authorList>
            <person name="Matsumoto Y."/>
            <person name="Kinjo T."/>
            <person name="Motooka D."/>
            <person name="Nabeya D."/>
            <person name="Jung N."/>
            <person name="Uechi K."/>
            <person name="Horii T."/>
            <person name="Iida T."/>
            <person name="Fujita J."/>
            <person name="Nakamura S."/>
        </authorList>
    </citation>
    <scope>NUCLEOTIDE SEQUENCE [LARGE SCALE GENOMIC DNA]</scope>
    <source>
        <strain evidence="7 8">JCM 12687</strain>
        <plasmid evidence="7">pJCM12687</plasmid>
    </source>
</reference>
<evidence type="ECO:0000256" key="1">
    <source>
        <dbReference type="ARBA" id="ARBA00023015"/>
    </source>
</evidence>
<dbReference type="PANTHER" id="PTHR30055">
    <property type="entry name" value="HTH-TYPE TRANSCRIPTIONAL REGULATOR RUTR"/>
    <property type="match status" value="1"/>
</dbReference>
<feature type="DNA-binding region" description="H-T-H motif" evidence="4">
    <location>
        <begin position="39"/>
        <end position="58"/>
    </location>
</feature>
<evidence type="ECO:0000256" key="5">
    <source>
        <dbReference type="SAM" id="MobiDB-lite"/>
    </source>
</evidence>
<evidence type="ECO:0000313" key="7">
    <source>
        <dbReference type="EMBL" id="BBZ15545.1"/>
    </source>
</evidence>
<gene>
    <name evidence="7" type="ORF">MBRA_57400</name>
</gene>
<keyword evidence="2 4" id="KW-0238">DNA-binding</keyword>
<evidence type="ECO:0000313" key="8">
    <source>
        <dbReference type="Proteomes" id="UP000467379"/>
    </source>
</evidence>
<dbReference type="SUPFAM" id="SSF46689">
    <property type="entry name" value="Homeodomain-like"/>
    <property type="match status" value="1"/>
</dbReference>
<keyword evidence="3" id="KW-0804">Transcription</keyword>
<dbReference type="Pfam" id="PF00440">
    <property type="entry name" value="TetR_N"/>
    <property type="match status" value="1"/>
</dbReference>
<feature type="domain" description="HTH tetR-type" evidence="6">
    <location>
        <begin position="16"/>
        <end position="76"/>
    </location>
</feature>
<dbReference type="Gene3D" id="1.10.357.10">
    <property type="entry name" value="Tetracycline Repressor, domain 2"/>
    <property type="match status" value="1"/>
</dbReference>
<dbReference type="PANTHER" id="PTHR30055:SF234">
    <property type="entry name" value="HTH-TYPE TRANSCRIPTIONAL REGULATOR BETI"/>
    <property type="match status" value="1"/>
</dbReference>
<evidence type="ECO:0000259" key="6">
    <source>
        <dbReference type="PROSITE" id="PS50977"/>
    </source>
</evidence>
<proteinExistence type="predicted"/>
<evidence type="ECO:0000256" key="3">
    <source>
        <dbReference type="ARBA" id="ARBA00023163"/>
    </source>
</evidence>
<dbReference type="InterPro" id="IPR001647">
    <property type="entry name" value="HTH_TetR"/>
</dbReference>
<dbReference type="InterPro" id="IPR009057">
    <property type="entry name" value="Homeodomain-like_sf"/>
</dbReference>
<dbReference type="InterPro" id="IPR050109">
    <property type="entry name" value="HTH-type_TetR-like_transc_reg"/>
</dbReference>
<geneLocation type="plasmid" evidence="7 8">
    <name>pJCM12687</name>
</geneLocation>
<evidence type="ECO:0000256" key="2">
    <source>
        <dbReference type="ARBA" id="ARBA00023125"/>
    </source>
</evidence>
<feature type="region of interest" description="Disordered" evidence="5">
    <location>
        <begin position="1"/>
        <end position="21"/>
    </location>
</feature>
<dbReference type="Proteomes" id="UP000467379">
    <property type="component" value="Plasmid pJCM12687"/>
</dbReference>
<dbReference type="RefSeq" id="WP_163659974.1">
    <property type="nucleotide sequence ID" value="NZ_AP022607.1"/>
</dbReference>
<protein>
    <submittedName>
        <fullName evidence="7">Transcriptional regulator, TetR family protein</fullName>
    </submittedName>
</protein>
<keyword evidence="7" id="KW-0614">Plasmid</keyword>
<dbReference type="PRINTS" id="PR00455">
    <property type="entry name" value="HTHTETR"/>
</dbReference>
<name>A0ABN6BCV8_9MYCO</name>
<organism evidence="7 8">
    <name type="scientific">Mycobacterium branderi</name>
    <dbReference type="NCBI Taxonomy" id="43348"/>
    <lineage>
        <taxon>Bacteria</taxon>
        <taxon>Bacillati</taxon>
        <taxon>Actinomycetota</taxon>
        <taxon>Actinomycetes</taxon>
        <taxon>Mycobacteriales</taxon>
        <taxon>Mycobacteriaceae</taxon>
        <taxon>Mycobacterium</taxon>
    </lineage>
</organism>